<sequence length="396" mass="44579">MAQALVVKAYYDDLNQTHPEIRRFTIDIASGRDIYHELEEKIAQLNSDYAVGQFSLQYIDEDKDRITFSSNDELRSAINVNNGSLIKIFVKLKQQQRKGDENVHHVGVICDGCQGQVRGIRYKCVECPNYDLCETCMGKGLHSEHNMLKLIKPWSRHCRYFGGRRFGSGTDRCGEGRRFWSEKQGSLNVSDLLNQCKGSEIADFIQQHLPSWLHTETMKQLLEQLRREDGTINEQNILEHVGRFLQEILTLLGINCDYNIDPKPSTTTANSTNSETSKQEEASATCSSTSTCTEPKTVPPSSQPSATTGGASVDVSSWKELASMFSTMMKNHTGLTTTDQVDEEAREKKKVDECVERLTAMGFMNTNSVLTELIKAKKGDLNQVLDALNPRNYSKN</sequence>
<dbReference type="SMART" id="SM00291">
    <property type="entry name" value="ZnF_ZZ"/>
    <property type="match status" value="1"/>
</dbReference>
<feature type="domain" description="ZZ-type" evidence="6">
    <location>
        <begin position="105"/>
        <end position="155"/>
    </location>
</feature>
<gene>
    <name evidence="9" type="ORF">GPM918_LOCUS30206</name>
    <name evidence="8" type="ORF">OVA965_LOCUS23029</name>
    <name evidence="11" type="ORF">SRO942_LOCUS30811</name>
    <name evidence="10" type="ORF">TMI583_LOCUS23746</name>
</gene>
<dbReference type="SUPFAM" id="SSF46934">
    <property type="entry name" value="UBA-like"/>
    <property type="match status" value="1"/>
</dbReference>
<dbReference type="CDD" id="cd02340">
    <property type="entry name" value="ZZ_NBR1_like"/>
    <property type="match status" value="1"/>
</dbReference>
<dbReference type="Pfam" id="PF00569">
    <property type="entry name" value="ZZ"/>
    <property type="match status" value="1"/>
</dbReference>
<evidence type="ECO:0000256" key="1">
    <source>
        <dbReference type="ARBA" id="ARBA00022723"/>
    </source>
</evidence>
<dbReference type="GO" id="GO:0035973">
    <property type="term" value="P:aggrephagy"/>
    <property type="evidence" value="ECO:0007669"/>
    <property type="project" value="TreeGrafter"/>
</dbReference>
<dbReference type="PROSITE" id="PS01357">
    <property type="entry name" value="ZF_ZZ_1"/>
    <property type="match status" value="1"/>
</dbReference>
<evidence type="ECO:0000313" key="8">
    <source>
        <dbReference type="EMBL" id="CAF1180363.1"/>
    </source>
</evidence>
<dbReference type="GO" id="GO:0008270">
    <property type="term" value="F:zinc ion binding"/>
    <property type="evidence" value="ECO:0007669"/>
    <property type="project" value="UniProtKB-KW"/>
</dbReference>
<dbReference type="Gene3D" id="1.10.8.10">
    <property type="entry name" value="DNA helicase RuvA subunit, C-terminal domain"/>
    <property type="match status" value="1"/>
</dbReference>
<dbReference type="Proteomes" id="UP000681722">
    <property type="component" value="Unassembled WGS sequence"/>
</dbReference>
<dbReference type="Proteomes" id="UP000663829">
    <property type="component" value="Unassembled WGS sequence"/>
</dbReference>
<evidence type="ECO:0000256" key="3">
    <source>
        <dbReference type="ARBA" id="ARBA00022833"/>
    </source>
</evidence>
<feature type="compositionally biased region" description="Low complexity" evidence="5">
    <location>
        <begin position="266"/>
        <end position="294"/>
    </location>
</feature>
<protein>
    <recommendedName>
        <fullName evidence="13">Sequestosome-1</fullName>
    </recommendedName>
</protein>
<dbReference type="EMBL" id="CAJNOQ010014169">
    <property type="protein sequence ID" value="CAF1336332.1"/>
    <property type="molecule type" value="Genomic_DNA"/>
</dbReference>
<evidence type="ECO:0000313" key="9">
    <source>
        <dbReference type="EMBL" id="CAF1336332.1"/>
    </source>
</evidence>
<dbReference type="GO" id="GO:0007032">
    <property type="term" value="P:endosome organization"/>
    <property type="evidence" value="ECO:0007669"/>
    <property type="project" value="TreeGrafter"/>
</dbReference>
<dbReference type="Gene3D" id="3.10.20.90">
    <property type="entry name" value="Phosphatidylinositol 3-kinase Catalytic Subunit, Chain A, domain 1"/>
    <property type="match status" value="1"/>
</dbReference>
<dbReference type="EMBL" id="CAJOBC010056134">
    <property type="protein sequence ID" value="CAF4193745.1"/>
    <property type="molecule type" value="Genomic_DNA"/>
</dbReference>
<name>A0A815GAZ5_9BILA</name>
<keyword evidence="1" id="KW-0479">Metal-binding</keyword>
<organism evidence="9 12">
    <name type="scientific">Didymodactylos carnosus</name>
    <dbReference type="NCBI Taxonomy" id="1234261"/>
    <lineage>
        <taxon>Eukaryota</taxon>
        <taxon>Metazoa</taxon>
        <taxon>Spiralia</taxon>
        <taxon>Gnathifera</taxon>
        <taxon>Rotifera</taxon>
        <taxon>Eurotatoria</taxon>
        <taxon>Bdelloidea</taxon>
        <taxon>Philodinida</taxon>
        <taxon>Philodinidae</taxon>
        <taxon>Didymodactylos</taxon>
    </lineage>
</organism>
<evidence type="ECO:0000313" key="12">
    <source>
        <dbReference type="Proteomes" id="UP000663829"/>
    </source>
</evidence>
<dbReference type="FunFam" id="3.30.60.90:FF:000016">
    <property type="entry name" value="Refractory to sigma P"/>
    <property type="match status" value="1"/>
</dbReference>
<dbReference type="InterPro" id="IPR009060">
    <property type="entry name" value="UBA-like_sf"/>
</dbReference>
<reference evidence="9" key="1">
    <citation type="submission" date="2021-02" db="EMBL/GenBank/DDBJ databases">
        <authorList>
            <person name="Nowell W R."/>
        </authorList>
    </citation>
    <scope>NUCLEOTIDE SEQUENCE</scope>
</reference>
<dbReference type="GO" id="GO:0005080">
    <property type="term" value="F:protein kinase C binding"/>
    <property type="evidence" value="ECO:0007669"/>
    <property type="project" value="TreeGrafter"/>
</dbReference>
<evidence type="ECO:0000256" key="5">
    <source>
        <dbReference type="SAM" id="MobiDB-lite"/>
    </source>
</evidence>
<dbReference type="GO" id="GO:0016235">
    <property type="term" value="C:aggresome"/>
    <property type="evidence" value="ECO:0007669"/>
    <property type="project" value="TreeGrafter"/>
</dbReference>
<dbReference type="InterPro" id="IPR053793">
    <property type="entry name" value="PB1-like"/>
</dbReference>
<dbReference type="SUPFAM" id="SSF57850">
    <property type="entry name" value="RING/U-box"/>
    <property type="match status" value="1"/>
</dbReference>
<dbReference type="InterPro" id="IPR000433">
    <property type="entry name" value="Znf_ZZ"/>
</dbReference>
<dbReference type="Gene3D" id="3.30.60.90">
    <property type="match status" value="1"/>
</dbReference>
<feature type="domain" description="PB1" evidence="7">
    <location>
        <begin position="4"/>
        <end position="93"/>
    </location>
</feature>
<dbReference type="PROSITE" id="PS51745">
    <property type="entry name" value="PB1"/>
    <property type="match status" value="1"/>
</dbReference>
<dbReference type="PANTHER" id="PTHR15090:SF0">
    <property type="entry name" value="SEQUESTOSOME-1"/>
    <property type="match status" value="1"/>
</dbReference>
<dbReference type="PANTHER" id="PTHR15090">
    <property type="entry name" value="SEQUESTOSOME 1-RELATED"/>
    <property type="match status" value="1"/>
</dbReference>
<dbReference type="EMBL" id="CAJNOK010013236">
    <property type="protein sequence ID" value="CAF1180363.1"/>
    <property type="molecule type" value="Genomic_DNA"/>
</dbReference>
<dbReference type="GO" id="GO:0000423">
    <property type="term" value="P:mitophagy"/>
    <property type="evidence" value="ECO:0007669"/>
    <property type="project" value="TreeGrafter"/>
</dbReference>
<keyword evidence="12" id="KW-1185">Reference proteome</keyword>
<dbReference type="Proteomes" id="UP000682733">
    <property type="component" value="Unassembled WGS sequence"/>
</dbReference>
<keyword evidence="3" id="KW-0862">Zinc</keyword>
<evidence type="ECO:0000313" key="11">
    <source>
        <dbReference type="EMBL" id="CAF4193745.1"/>
    </source>
</evidence>
<accession>A0A815GAZ5</accession>
<proteinExistence type="predicted"/>
<dbReference type="PROSITE" id="PS50135">
    <property type="entry name" value="ZF_ZZ_2"/>
    <property type="match status" value="1"/>
</dbReference>
<comment type="caution">
    <text evidence="9">The sequence shown here is derived from an EMBL/GenBank/DDBJ whole genome shotgun (WGS) entry which is preliminary data.</text>
</comment>
<evidence type="ECO:0000259" key="6">
    <source>
        <dbReference type="PROSITE" id="PS50135"/>
    </source>
</evidence>
<dbReference type="SMART" id="SM00666">
    <property type="entry name" value="PB1"/>
    <property type="match status" value="1"/>
</dbReference>
<dbReference type="InterPro" id="IPR052260">
    <property type="entry name" value="Autophagy_Rcpt_SigReg"/>
</dbReference>
<dbReference type="GO" id="GO:0044753">
    <property type="term" value="C:amphisome"/>
    <property type="evidence" value="ECO:0007669"/>
    <property type="project" value="TreeGrafter"/>
</dbReference>
<dbReference type="EMBL" id="CAJOBA010034764">
    <property type="protein sequence ID" value="CAF3991632.1"/>
    <property type="molecule type" value="Genomic_DNA"/>
</dbReference>
<evidence type="ECO:0008006" key="13">
    <source>
        <dbReference type="Google" id="ProtNLM"/>
    </source>
</evidence>
<feature type="region of interest" description="Disordered" evidence="5">
    <location>
        <begin position="266"/>
        <end position="311"/>
    </location>
</feature>
<dbReference type="GO" id="GO:0070530">
    <property type="term" value="F:K63-linked polyubiquitin modification-dependent protein binding"/>
    <property type="evidence" value="ECO:0007669"/>
    <property type="project" value="TreeGrafter"/>
</dbReference>
<evidence type="ECO:0000256" key="2">
    <source>
        <dbReference type="ARBA" id="ARBA00022771"/>
    </source>
</evidence>
<evidence type="ECO:0000256" key="4">
    <source>
        <dbReference type="PROSITE-ProRule" id="PRU00228"/>
    </source>
</evidence>
<dbReference type="AlphaFoldDB" id="A0A815GAZ5"/>
<evidence type="ECO:0000259" key="7">
    <source>
        <dbReference type="PROSITE" id="PS51745"/>
    </source>
</evidence>
<keyword evidence="2 4" id="KW-0863">Zinc-finger</keyword>
<dbReference type="OrthoDB" id="441278at2759"/>
<dbReference type="Pfam" id="PF00564">
    <property type="entry name" value="PB1"/>
    <property type="match status" value="1"/>
</dbReference>
<dbReference type="InterPro" id="IPR043145">
    <property type="entry name" value="Znf_ZZ_sf"/>
</dbReference>
<dbReference type="Proteomes" id="UP000677228">
    <property type="component" value="Unassembled WGS sequence"/>
</dbReference>
<dbReference type="InterPro" id="IPR000270">
    <property type="entry name" value="PB1_dom"/>
</dbReference>
<evidence type="ECO:0000313" key="10">
    <source>
        <dbReference type="EMBL" id="CAF3991632.1"/>
    </source>
</evidence>
<dbReference type="SUPFAM" id="SSF54277">
    <property type="entry name" value="CAD &amp; PB1 domains"/>
    <property type="match status" value="1"/>
</dbReference>